<comment type="cofactor">
    <cofactor evidence="12">
        <name>[4Fe-4S] cluster</name>
        <dbReference type="ChEBI" id="CHEBI:49883"/>
    </cofactor>
    <text evidence="12">Binds 1 [4Fe-4S] cluster.</text>
</comment>
<evidence type="ECO:0000256" key="11">
    <source>
        <dbReference type="ARBA" id="ARBA00023295"/>
    </source>
</evidence>
<dbReference type="InterPro" id="IPR003265">
    <property type="entry name" value="HhH-GPD_domain"/>
</dbReference>
<evidence type="ECO:0000256" key="1">
    <source>
        <dbReference type="ARBA" id="ARBA00008343"/>
    </source>
</evidence>
<feature type="binding site" evidence="12">
    <location>
        <position position="189"/>
    </location>
    <ligand>
        <name>[4Fe-4S] cluster</name>
        <dbReference type="ChEBI" id="CHEBI:49883"/>
    </ligand>
</feature>
<dbReference type="InterPro" id="IPR023170">
    <property type="entry name" value="HhH_base_excis_C"/>
</dbReference>
<dbReference type="Gene3D" id="1.10.340.30">
    <property type="entry name" value="Hypothetical protein, domain 2"/>
    <property type="match status" value="1"/>
</dbReference>
<evidence type="ECO:0000259" key="13">
    <source>
        <dbReference type="SMART" id="SM00478"/>
    </source>
</evidence>
<keyword evidence="11 12" id="KW-0326">Glycosidase</keyword>
<keyword evidence="8 12" id="KW-0238">DNA-binding</keyword>
<comment type="catalytic activity">
    <reaction evidence="12">
        <text>2'-deoxyribonucleotide-(2'-deoxyribose 5'-phosphate)-2'-deoxyribonucleotide-DNA = a 3'-end 2'-deoxyribonucleotide-(2,3-dehydro-2,3-deoxyribose 5'-phosphate)-DNA + a 5'-end 5'-phospho-2'-deoxyribonucleoside-DNA + H(+)</text>
        <dbReference type="Rhea" id="RHEA:66592"/>
        <dbReference type="Rhea" id="RHEA-COMP:13180"/>
        <dbReference type="Rhea" id="RHEA-COMP:16897"/>
        <dbReference type="Rhea" id="RHEA-COMP:17067"/>
        <dbReference type="ChEBI" id="CHEBI:15378"/>
        <dbReference type="ChEBI" id="CHEBI:136412"/>
        <dbReference type="ChEBI" id="CHEBI:157695"/>
        <dbReference type="ChEBI" id="CHEBI:167181"/>
        <dbReference type="EC" id="4.2.99.18"/>
    </reaction>
</comment>
<organism evidence="14">
    <name type="scientific">Ligilactobacillus agilis</name>
    <dbReference type="NCBI Taxonomy" id="1601"/>
    <lineage>
        <taxon>Bacteria</taxon>
        <taxon>Bacillati</taxon>
        <taxon>Bacillota</taxon>
        <taxon>Bacilli</taxon>
        <taxon>Lactobacillales</taxon>
        <taxon>Lactobacillaceae</taxon>
        <taxon>Ligilactobacillus</taxon>
    </lineage>
</organism>
<evidence type="ECO:0000256" key="2">
    <source>
        <dbReference type="ARBA" id="ARBA00022485"/>
    </source>
</evidence>
<dbReference type="InterPro" id="IPR011257">
    <property type="entry name" value="DNA_glycosylase"/>
</dbReference>
<dbReference type="AlphaFoldDB" id="A0A6F9XQI7"/>
<dbReference type="PANTHER" id="PTHR10359">
    <property type="entry name" value="A/G-SPECIFIC ADENINE GLYCOSYLASE/ENDONUCLEASE III"/>
    <property type="match status" value="1"/>
</dbReference>
<feature type="binding site" evidence="12">
    <location>
        <position position="196"/>
    </location>
    <ligand>
        <name>[4Fe-4S] cluster</name>
        <dbReference type="ChEBI" id="CHEBI:49883"/>
    </ligand>
</feature>
<comment type="function">
    <text evidence="12">DNA repair enzyme that has both DNA N-glycosylase activity and AP-lyase activity. The DNA N-glycosylase activity releases various damaged pyrimidines from DNA by cleaving the N-glycosidic bond, leaving an AP (apurinic/apyrimidinic) site. The AP-lyase activity cleaves the phosphodiester bond 3' to the AP site by a beta-elimination, leaving a 3'-terminal unsaturated sugar and a product with a terminal 5'-phosphate.</text>
</comment>
<evidence type="ECO:0000256" key="7">
    <source>
        <dbReference type="ARBA" id="ARBA00023014"/>
    </source>
</evidence>
<evidence type="ECO:0000256" key="9">
    <source>
        <dbReference type="ARBA" id="ARBA00023204"/>
    </source>
</evidence>
<evidence type="ECO:0000256" key="4">
    <source>
        <dbReference type="ARBA" id="ARBA00022763"/>
    </source>
</evidence>
<feature type="domain" description="HhH-GPD" evidence="13">
    <location>
        <begin position="39"/>
        <end position="187"/>
    </location>
</feature>
<dbReference type="PANTHER" id="PTHR10359:SF18">
    <property type="entry name" value="ENDONUCLEASE III"/>
    <property type="match status" value="1"/>
</dbReference>
<keyword evidence="9 12" id="KW-0234">DNA repair</keyword>
<evidence type="ECO:0000256" key="6">
    <source>
        <dbReference type="ARBA" id="ARBA00023004"/>
    </source>
</evidence>
<keyword evidence="14" id="KW-0540">Nuclease</keyword>
<dbReference type="HAMAP" id="MF_00942">
    <property type="entry name" value="Nth"/>
    <property type="match status" value="1"/>
</dbReference>
<evidence type="ECO:0000256" key="10">
    <source>
        <dbReference type="ARBA" id="ARBA00023239"/>
    </source>
</evidence>
<keyword evidence="2 12" id="KW-0004">4Fe-4S</keyword>
<dbReference type="InterPro" id="IPR005759">
    <property type="entry name" value="Nth"/>
</dbReference>
<dbReference type="GO" id="GO:0046872">
    <property type="term" value="F:metal ion binding"/>
    <property type="evidence" value="ECO:0007669"/>
    <property type="project" value="UniProtKB-KW"/>
</dbReference>
<dbReference type="GO" id="GO:0003677">
    <property type="term" value="F:DNA binding"/>
    <property type="evidence" value="ECO:0007669"/>
    <property type="project" value="UniProtKB-UniRule"/>
</dbReference>
<dbReference type="CDD" id="cd00056">
    <property type="entry name" value="ENDO3c"/>
    <property type="match status" value="1"/>
</dbReference>
<comment type="caution">
    <text evidence="14">The sequence shown here is derived from an EMBL/GenBank/DDBJ whole genome shotgun (WGS) entry which is preliminary data.</text>
</comment>
<accession>A0A6F9XQI7</accession>
<keyword evidence="3 12" id="KW-0479">Metal-binding</keyword>
<keyword evidence="10 12" id="KW-0456">Lyase</keyword>
<proteinExistence type="inferred from homology"/>
<dbReference type="Proteomes" id="UP000494178">
    <property type="component" value="Unassembled WGS sequence"/>
</dbReference>
<dbReference type="EC" id="4.2.99.18" evidence="12"/>
<name>A0A6F9XQI7_9LACO</name>
<comment type="similarity">
    <text evidence="1 12">Belongs to the Nth/MutY family.</text>
</comment>
<reference evidence="14" key="1">
    <citation type="submission" date="2019-10" db="EMBL/GenBank/DDBJ databases">
        <title>Lactobacillus agilis SY111 Whole Genome Sequencing Project.</title>
        <authorList>
            <person name="Suzuki S."/>
            <person name="Endo A."/>
            <person name="Maeno S."/>
            <person name="Shiwa Y."/>
            <person name="Matsutani M."/>
            <person name="Kajikawa A."/>
        </authorList>
    </citation>
    <scope>NUCLEOTIDE SEQUENCE</scope>
    <source>
        <strain evidence="14">SY111</strain>
    </source>
</reference>
<dbReference type="GO" id="GO:0051539">
    <property type="term" value="F:4 iron, 4 sulfur cluster binding"/>
    <property type="evidence" value="ECO:0007669"/>
    <property type="project" value="UniProtKB-UniRule"/>
</dbReference>
<feature type="binding site" evidence="12">
    <location>
        <position position="199"/>
    </location>
    <ligand>
        <name>[4Fe-4S] cluster</name>
        <dbReference type="ChEBI" id="CHEBI:49883"/>
    </ligand>
</feature>
<dbReference type="NCBIfam" id="TIGR01083">
    <property type="entry name" value="nth"/>
    <property type="match status" value="1"/>
</dbReference>
<keyword evidence="6 12" id="KW-0408">Iron</keyword>
<dbReference type="EMBL" id="BLAN01000005">
    <property type="protein sequence ID" value="GET07526.1"/>
    <property type="molecule type" value="Genomic_DNA"/>
</dbReference>
<dbReference type="GO" id="GO:0140078">
    <property type="term" value="F:class I DNA-(apurinic or apyrimidinic site) endonuclease activity"/>
    <property type="evidence" value="ECO:0007669"/>
    <property type="project" value="UniProtKB-EC"/>
</dbReference>
<feature type="binding site" evidence="12">
    <location>
        <position position="205"/>
    </location>
    <ligand>
        <name>[4Fe-4S] cluster</name>
        <dbReference type="ChEBI" id="CHEBI:49883"/>
    </ligand>
</feature>
<dbReference type="InterPro" id="IPR000445">
    <property type="entry name" value="HhH_motif"/>
</dbReference>
<dbReference type="SMART" id="SM00478">
    <property type="entry name" value="ENDO3c"/>
    <property type="match status" value="1"/>
</dbReference>
<sequence>MLDAKETLQAIQIMGKTYPTTGSSLVADTPFHFLMAVILSAQTTDKAVNQISPALFARFKQPEDLANAKPSEVEPYIQTIGLYHNKAKYLVACAQGLVTQFDGQVPKTHKELMSLAGVGRKTADVVLAECFGIPALAVDTHVGRIAKRLAMVKEDATVNQIEQTLMKKLPKEMWITAHHRMIIWGRNQCLARAPKCQTCPLLFMCQEGQKRKHSIMRRM</sequence>
<evidence type="ECO:0000256" key="12">
    <source>
        <dbReference type="HAMAP-Rule" id="MF_00942"/>
    </source>
</evidence>
<keyword evidence="4 12" id="KW-0227">DNA damage</keyword>
<dbReference type="RefSeq" id="WP_172585460.1">
    <property type="nucleotide sequence ID" value="NZ_BLAN01000005.1"/>
</dbReference>
<evidence type="ECO:0000313" key="14">
    <source>
        <dbReference type="EMBL" id="GET07526.1"/>
    </source>
</evidence>
<evidence type="ECO:0000256" key="3">
    <source>
        <dbReference type="ARBA" id="ARBA00022723"/>
    </source>
</evidence>
<dbReference type="FunFam" id="1.10.340.30:FF:000001">
    <property type="entry name" value="Endonuclease III"/>
    <property type="match status" value="1"/>
</dbReference>
<dbReference type="Gene3D" id="1.10.1670.10">
    <property type="entry name" value="Helix-hairpin-Helix base-excision DNA repair enzymes (C-terminal)"/>
    <property type="match status" value="1"/>
</dbReference>
<evidence type="ECO:0000256" key="5">
    <source>
        <dbReference type="ARBA" id="ARBA00022801"/>
    </source>
</evidence>
<dbReference type="PIRSF" id="PIRSF001435">
    <property type="entry name" value="Nth"/>
    <property type="match status" value="1"/>
</dbReference>
<dbReference type="FunFam" id="1.10.1670.10:FF:000001">
    <property type="entry name" value="Endonuclease III"/>
    <property type="match status" value="1"/>
</dbReference>
<protein>
    <recommendedName>
        <fullName evidence="12">Endonuclease III</fullName>
        <ecNumber evidence="12">4.2.99.18</ecNumber>
    </recommendedName>
    <alternativeName>
        <fullName evidence="12">DNA-(apurinic or apyrimidinic site) lyase</fullName>
    </alternativeName>
</protein>
<keyword evidence="7 12" id="KW-0411">Iron-sulfur</keyword>
<dbReference type="GO" id="GO:0019104">
    <property type="term" value="F:DNA N-glycosylase activity"/>
    <property type="evidence" value="ECO:0007669"/>
    <property type="project" value="UniProtKB-UniRule"/>
</dbReference>
<dbReference type="Pfam" id="PF00633">
    <property type="entry name" value="HHH"/>
    <property type="match status" value="1"/>
</dbReference>
<dbReference type="SUPFAM" id="SSF48150">
    <property type="entry name" value="DNA-glycosylase"/>
    <property type="match status" value="1"/>
</dbReference>
<gene>
    <name evidence="12 14" type="primary">nth</name>
    <name evidence="14" type="ORF">SY111_01500</name>
</gene>
<dbReference type="Pfam" id="PF00730">
    <property type="entry name" value="HhH-GPD"/>
    <property type="match status" value="1"/>
</dbReference>
<evidence type="ECO:0000256" key="8">
    <source>
        <dbReference type="ARBA" id="ARBA00023125"/>
    </source>
</evidence>
<dbReference type="GO" id="GO:0006285">
    <property type="term" value="P:base-excision repair, AP site formation"/>
    <property type="evidence" value="ECO:0007669"/>
    <property type="project" value="TreeGrafter"/>
</dbReference>
<keyword evidence="5 12" id="KW-0378">Hydrolase</keyword>
<keyword evidence="14" id="KW-0255">Endonuclease</keyword>